<feature type="compositionally biased region" description="Basic residues" evidence="1">
    <location>
        <begin position="1"/>
        <end position="19"/>
    </location>
</feature>
<feature type="compositionally biased region" description="Basic and acidic residues" evidence="1">
    <location>
        <begin position="20"/>
        <end position="34"/>
    </location>
</feature>
<dbReference type="InterPro" id="IPR022226">
    <property type="entry name" value="DUF3752"/>
</dbReference>
<feature type="region of interest" description="Disordered" evidence="1">
    <location>
        <begin position="351"/>
        <end position="378"/>
    </location>
</feature>
<dbReference type="InterPro" id="IPR046331">
    <property type="entry name" value="GPAM1-like"/>
</dbReference>
<dbReference type="PANTHER" id="PTHR46370">
    <property type="entry name" value="GPALPP MOTIFS-CONTAINING PROTEIN 1"/>
    <property type="match status" value="1"/>
</dbReference>
<evidence type="ECO:0000256" key="1">
    <source>
        <dbReference type="SAM" id="MobiDB-lite"/>
    </source>
</evidence>
<protein>
    <recommendedName>
        <fullName evidence="2">DUF3752 domain-containing protein</fullName>
    </recommendedName>
</protein>
<evidence type="ECO:0000259" key="2">
    <source>
        <dbReference type="Pfam" id="PF12572"/>
    </source>
</evidence>
<dbReference type="STRING" id="157072.A0A024THW8"/>
<dbReference type="eggNOG" id="ENOG502RZWH">
    <property type="taxonomic scope" value="Eukaryota"/>
</dbReference>
<feature type="domain" description="DUF3752" evidence="2">
    <location>
        <begin position="271"/>
        <end position="395"/>
    </location>
</feature>
<proteinExistence type="predicted"/>
<feature type="region of interest" description="Disordered" evidence="1">
    <location>
        <begin position="269"/>
        <end position="294"/>
    </location>
</feature>
<dbReference type="RefSeq" id="XP_008878216.1">
    <property type="nucleotide sequence ID" value="XM_008879994.1"/>
</dbReference>
<gene>
    <name evidence="3" type="ORF">H310_12795</name>
</gene>
<dbReference type="GeneID" id="20089845"/>
<sequence length="405" mass="45043">MSKHDKHRKKENHEKKRKLKKDDRREDGKDDRKKDKPSKKHKSKVSSDSVERAMDIPLALKRMESLLDEFPDLVADLTSILKVVDAGESVVIGGIANKEMKARLAELFPLMGLVESGPNESYAKHKVAMRRPPLVDTFRIALQPRPKRAVSSPAPPAQISEAPKHAQRVLGPIGPSLPLRQPPAHIDDDDDDVVGPALPGMKGFREASAEVEERMRAQAEAEEALAWKRVRGEIPNETSGAPAVLEREEWMLSLPDNESIQAALGGLGDQSARKFRSRDKNERDASWFASPAEREQALREKAQWEMLGYVPGKPEAAEQFSRQAVPPPTEAPTTPALPRQERSLLEKHQDAIKKDAKSVAPAAWDRDRDMASRRQLSGDAASSLIQQATMMSSRFAAPKVTRTFL</sequence>
<dbReference type="EMBL" id="KI913994">
    <property type="protein sequence ID" value="ETV93191.1"/>
    <property type="molecule type" value="Genomic_DNA"/>
</dbReference>
<name>A0A024THW8_9STRA</name>
<feature type="region of interest" description="Disordered" evidence="1">
    <location>
        <begin position="1"/>
        <end position="53"/>
    </location>
</feature>
<reference evidence="3" key="1">
    <citation type="submission" date="2013-12" db="EMBL/GenBank/DDBJ databases">
        <title>The Genome Sequence of Aphanomyces invadans NJM9701.</title>
        <authorList>
            <consortium name="The Broad Institute Genomics Platform"/>
            <person name="Russ C."/>
            <person name="Tyler B."/>
            <person name="van West P."/>
            <person name="Dieguez-Uribeondo J."/>
            <person name="Young S.K."/>
            <person name="Zeng Q."/>
            <person name="Gargeya S."/>
            <person name="Fitzgerald M."/>
            <person name="Abouelleil A."/>
            <person name="Alvarado L."/>
            <person name="Chapman S.B."/>
            <person name="Gainer-Dewar J."/>
            <person name="Goldberg J."/>
            <person name="Griggs A."/>
            <person name="Gujja S."/>
            <person name="Hansen M."/>
            <person name="Howarth C."/>
            <person name="Imamovic A."/>
            <person name="Ireland A."/>
            <person name="Larimer J."/>
            <person name="McCowan C."/>
            <person name="Murphy C."/>
            <person name="Pearson M."/>
            <person name="Poon T.W."/>
            <person name="Priest M."/>
            <person name="Roberts A."/>
            <person name="Saif S."/>
            <person name="Shea T."/>
            <person name="Sykes S."/>
            <person name="Wortman J."/>
            <person name="Nusbaum C."/>
            <person name="Birren B."/>
        </authorList>
    </citation>
    <scope>NUCLEOTIDE SEQUENCE [LARGE SCALE GENOMIC DNA]</scope>
    <source>
        <strain evidence="3">NJM9701</strain>
    </source>
</reference>
<organism evidence="3">
    <name type="scientific">Aphanomyces invadans</name>
    <dbReference type="NCBI Taxonomy" id="157072"/>
    <lineage>
        <taxon>Eukaryota</taxon>
        <taxon>Sar</taxon>
        <taxon>Stramenopiles</taxon>
        <taxon>Oomycota</taxon>
        <taxon>Saprolegniomycetes</taxon>
        <taxon>Saprolegniales</taxon>
        <taxon>Verrucalvaceae</taxon>
        <taxon>Aphanomyces</taxon>
    </lineage>
</organism>
<feature type="region of interest" description="Disordered" evidence="1">
    <location>
        <begin position="317"/>
        <end position="337"/>
    </location>
</feature>
<dbReference type="VEuPathDB" id="FungiDB:H310_12795"/>
<dbReference type="Pfam" id="PF12572">
    <property type="entry name" value="DUF3752"/>
    <property type="match status" value="1"/>
</dbReference>
<dbReference type="AlphaFoldDB" id="A0A024THW8"/>
<feature type="compositionally biased region" description="Basic residues" evidence="1">
    <location>
        <begin position="35"/>
        <end position="44"/>
    </location>
</feature>
<dbReference type="PANTHER" id="PTHR46370:SF1">
    <property type="entry name" value="GPALPP MOTIFS-CONTAINING PROTEIN 1"/>
    <property type="match status" value="1"/>
</dbReference>
<accession>A0A024THW8</accession>
<dbReference type="OrthoDB" id="73491at2759"/>
<evidence type="ECO:0000313" key="3">
    <source>
        <dbReference type="EMBL" id="ETV93191.1"/>
    </source>
</evidence>